<feature type="coiled-coil region" evidence="1">
    <location>
        <begin position="7"/>
        <end position="55"/>
    </location>
</feature>
<protein>
    <submittedName>
        <fullName evidence="2">DUF465 domain-containing protein</fullName>
    </submittedName>
</protein>
<keyword evidence="3" id="KW-1185">Reference proteome</keyword>
<evidence type="ECO:0000313" key="2">
    <source>
        <dbReference type="EMBL" id="MCI0128122.1"/>
    </source>
</evidence>
<evidence type="ECO:0000256" key="1">
    <source>
        <dbReference type="SAM" id="Coils"/>
    </source>
</evidence>
<comment type="caution">
    <text evidence="2">The sequence shown here is derived from an EMBL/GenBank/DDBJ whole genome shotgun (WGS) entry which is preliminary data.</text>
</comment>
<gene>
    <name evidence="2" type="ORF">ML536_14930</name>
</gene>
<proteinExistence type="predicted"/>
<sequence length="57" mass="6584">MTTEGHIAALERRHRELDLKIETEMQSTRKDDLYISALKRKKLEVKDELAKLSSVSA</sequence>
<dbReference type="AlphaFoldDB" id="A0AA41QNJ3"/>
<dbReference type="Gene3D" id="6.10.280.50">
    <property type="match status" value="1"/>
</dbReference>
<dbReference type="RefSeq" id="WP_081840357.1">
    <property type="nucleotide sequence ID" value="NZ_CP068983.1"/>
</dbReference>
<organism evidence="2 3">
    <name type="scientific">Paradevosia shaoguanensis</name>
    <dbReference type="NCBI Taxonomy" id="1335043"/>
    <lineage>
        <taxon>Bacteria</taxon>
        <taxon>Pseudomonadati</taxon>
        <taxon>Pseudomonadota</taxon>
        <taxon>Alphaproteobacteria</taxon>
        <taxon>Hyphomicrobiales</taxon>
        <taxon>Devosiaceae</taxon>
        <taxon>Paradevosia</taxon>
    </lineage>
</organism>
<accession>A0AA41QNJ3</accession>
<reference evidence="2" key="1">
    <citation type="submission" date="2022-03" db="EMBL/GenBank/DDBJ databases">
        <title>The complete genome sequence of a Methyloterrigena soli.</title>
        <authorList>
            <person name="Zi Z."/>
        </authorList>
    </citation>
    <scope>NUCLEOTIDE SEQUENCE</scope>
    <source>
        <strain evidence="2">M48</strain>
    </source>
</reference>
<dbReference type="Proteomes" id="UP001156140">
    <property type="component" value="Unassembled WGS sequence"/>
</dbReference>
<name>A0AA41QNJ3_9HYPH</name>
<dbReference type="InterPro" id="IPR007420">
    <property type="entry name" value="DUF465"/>
</dbReference>
<keyword evidence="1" id="KW-0175">Coiled coil</keyword>
<dbReference type="Pfam" id="PF04325">
    <property type="entry name" value="DUF465"/>
    <property type="match status" value="1"/>
</dbReference>
<evidence type="ECO:0000313" key="3">
    <source>
        <dbReference type="Proteomes" id="UP001156140"/>
    </source>
</evidence>
<dbReference type="InterPro" id="IPR038444">
    <property type="entry name" value="DUF465_sf"/>
</dbReference>
<dbReference type="EMBL" id="JALAZD010000001">
    <property type="protein sequence ID" value="MCI0128122.1"/>
    <property type="molecule type" value="Genomic_DNA"/>
</dbReference>